<protein>
    <recommendedName>
        <fullName evidence="1">glutathione gamma-glutamylcysteinyltransferase</fullName>
        <ecNumber evidence="1">2.3.2.15</ecNumber>
    </recommendedName>
</protein>
<gene>
    <name evidence="6" type="ORF">Osc7112_2808</name>
</gene>
<organism evidence="6 7">
    <name type="scientific">Phormidium nigroviride PCC 7112</name>
    <dbReference type="NCBI Taxonomy" id="179408"/>
    <lineage>
        <taxon>Bacteria</taxon>
        <taxon>Bacillati</taxon>
        <taxon>Cyanobacteriota</taxon>
        <taxon>Cyanophyceae</taxon>
        <taxon>Oscillatoriophycideae</taxon>
        <taxon>Oscillatoriales</taxon>
        <taxon>Oscillatoriaceae</taxon>
        <taxon>Phormidium</taxon>
    </lineage>
</organism>
<dbReference type="EMBL" id="CP003614">
    <property type="protein sequence ID" value="AFZ07216.1"/>
    <property type="molecule type" value="Genomic_DNA"/>
</dbReference>
<proteinExistence type="predicted"/>
<dbReference type="Gene3D" id="3.90.70.30">
    <property type="entry name" value="Phytochelatin synthase, N-terminal domain"/>
    <property type="match status" value="1"/>
</dbReference>
<dbReference type="AlphaFoldDB" id="K9VGZ2"/>
<dbReference type="PATRIC" id="fig|179408.3.peg.3447"/>
<dbReference type="Pfam" id="PF05023">
    <property type="entry name" value="Phytochelatin"/>
    <property type="match status" value="1"/>
</dbReference>
<evidence type="ECO:0000256" key="4">
    <source>
        <dbReference type="ARBA" id="ARBA00022723"/>
    </source>
</evidence>
<evidence type="ECO:0000256" key="2">
    <source>
        <dbReference type="ARBA" id="ARBA00022539"/>
    </source>
</evidence>
<dbReference type="EC" id="2.3.2.15" evidence="1"/>
<dbReference type="GO" id="GO:0046938">
    <property type="term" value="P:phytochelatin biosynthetic process"/>
    <property type="evidence" value="ECO:0007669"/>
    <property type="project" value="InterPro"/>
</dbReference>
<reference evidence="6 7" key="1">
    <citation type="submission" date="2012-05" db="EMBL/GenBank/DDBJ databases">
        <title>Finished chromosome of genome of Oscillatoria sp. PCC 7112.</title>
        <authorList>
            <consortium name="US DOE Joint Genome Institute"/>
            <person name="Gugger M."/>
            <person name="Coursin T."/>
            <person name="Rippka R."/>
            <person name="Tandeau De Marsac N."/>
            <person name="Huntemann M."/>
            <person name="Wei C.-L."/>
            <person name="Han J."/>
            <person name="Detter J.C."/>
            <person name="Han C."/>
            <person name="Tapia R."/>
            <person name="Davenport K."/>
            <person name="Daligault H."/>
            <person name="Erkkila T."/>
            <person name="Gu W."/>
            <person name="Munk A.C.C."/>
            <person name="Teshima H."/>
            <person name="Xu Y."/>
            <person name="Chain P."/>
            <person name="Chen A."/>
            <person name="Krypides N."/>
            <person name="Mavromatis K."/>
            <person name="Markowitz V."/>
            <person name="Szeto E."/>
            <person name="Ivanova N."/>
            <person name="Mikhailova N."/>
            <person name="Ovchinnikova G."/>
            <person name="Pagani I."/>
            <person name="Pati A."/>
            <person name="Goodwin L."/>
            <person name="Peters L."/>
            <person name="Pitluck S."/>
            <person name="Woyke T."/>
            <person name="Kerfeld C."/>
        </authorList>
    </citation>
    <scope>NUCLEOTIDE SEQUENCE [LARGE SCALE GENOMIC DNA]</scope>
    <source>
        <strain evidence="6 7">PCC 7112</strain>
    </source>
</reference>
<dbReference type="GO" id="GO:0010273">
    <property type="term" value="P:detoxification of copper ion"/>
    <property type="evidence" value="ECO:0007669"/>
    <property type="project" value="TreeGrafter"/>
</dbReference>
<dbReference type="STRING" id="179408.Osc7112_2808"/>
<evidence type="ECO:0000256" key="3">
    <source>
        <dbReference type="ARBA" id="ARBA00022679"/>
    </source>
</evidence>
<dbReference type="eggNOG" id="COG3271">
    <property type="taxonomic scope" value="Bacteria"/>
</dbReference>
<dbReference type="InterPro" id="IPR040409">
    <property type="entry name" value="PCS-like"/>
</dbReference>
<dbReference type="OrthoDB" id="8560621at2"/>
<dbReference type="InterPro" id="IPR007719">
    <property type="entry name" value="PCS_N"/>
</dbReference>
<dbReference type="RefSeq" id="WP_015176500.1">
    <property type="nucleotide sequence ID" value="NC_019729.1"/>
</dbReference>
<dbReference type="GO" id="GO:0016756">
    <property type="term" value="F:glutathione gamma-glutamylcysteinyltransferase activity"/>
    <property type="evidence" value="ECO:0007669"/>
    <property type="project" value="UniProtKB-EC"/>
</dbReference>
<dbReference type="Proteomes" id="UP000010478">
    <property type="component" value="Chromosome"/>
</dbReference>
<dbReference type="PANTHER" id="PTHR33447">
    <property type="entry name" value="GLUTATHIONE GAMMA-GLUTAMYLCYSTEINYLTRANSFERASE"/>
    <property type="match status" value="1"/>
</dbReference>
<keyword evidence="6" id="KW-0012">Acyltransferase</keyword>
<keyword evidence="3 6" id="KW-0808">Transferase</keyword>
<dbReference type="PANTHER" id="PTHR33447:SF2">
    <property type="entry name" value="GLUTATHIONE GAMMA-GLUTAMYLCYSTEINYLTRANSFERASE"/>
    <property type="match status" value="1"/>
</dbReference>
<name>K9VGZ2_9CYAN</name>
<dbReference type="PROSITE" id="PS51443">
    <property type="entry name" value="PCS"/>
    <property type="match status" value="1"/>
</dbReference>
<sequence>MSAQGFYRRSLPDSAIAFSSVEGKQIFREALALGGMEGYFALAEQFHTQAEPAFCGLGSLVVVLNALSIDPGRIWKGVWRWYGEEFLDCCLPLSVIKENGITFDEFVCIARCNGAVVKPNRYHQSSLENFRQAVEEVTAASGDIHLVVSYSRKVLGQTGDGHFSPIGGYHPQRDLVLLLDVARFKYPPHWVSLPLLWQAFEPVDPVTNQCRGYISLQKSERLPETFFHVACDLHQWRIVAPYFAEILPDIVRKEQPDSIASFVTIILHHWPVEFTTMVNTSPETAEKLEKLRAAIELNSLFDIVHQCLSSDDWDAMSVVGKWSQQPFAAEIITAILLSCPETLYSTLKRELRLWFSEVRNLEKLIPPLDVEISRLREQMSALQEFYILYSKGHQCNIPQS</sequence>
<dbReference type="InterPro" id="IPR038765">
    <property type="entry name" value="Papain-like_cys_pep_sf"/>
</dbReference>
<evidence type="ECO:0000313" key="7">
    <source>
        <dbReference type="Proteomes" id="UP000010478"/>
    </source>
</evidence>
<evidence type="ECO:0000259" key="5">
    <source>
        <dbReference type="PROSITE" id="PS51443"/>
    </source>
</evidence>
<dbReference type="GO" id="GO:0098849">
    <property type="term" value="P:cellular detoxification of cadmium ion"/>
    <property type="evidence" value="ECO:0007669"/>
    <property type="project" value="TreeGrafter"/>
</dbReference>
<feature type="domain" description="Peptidase C83" evidence="5">
    <location>
        <begin position="1"/>
        <end position="221"/>
    </location>
</feature>
<keyword evidence="4" id="KW-0479">Metal-binding</keyword>
<evidence type="ECO:0000313" key="6">
    <source>
        <dbReference type="EMBL" id="AFZ07216.1"/>
    </source>
</evidence>
<keyword evidence="7" id="KW-1185">Reference proteome</keyword>
<dbReference type="GO" id="GO:0046872">
    <property type="term" value="F:metal ion binding"/>
    <property type="evidence" value="ECO:0007669"/>
    <property type="project" value="UniProtKB-KW"/>
</dbReference>
<dbReference type="FunFam" id="3.90.70.30:FF:000001">
    <property type="entry name" value="Glutathione gamma-glutamylcysteinyltransferase 1"/>
    <property type="match status" value="1"/>
</dbReference>
<dbReference type="HOGENOM" id="CLU_046059_1_0_3"/>
<evidence type="ECO:0000256" key="1">
    <source>
        <dbReference type="ARBA" id="ARBA00012468"/>
    </source>
</evidence>
<dbReference type="SUPFAM" id="SSF54001">
    <property type="entry name" value="Cysteine proteinases"/>
    <property type="match status" value="1"/>
</dbReference>
<dbReference type="InterPro" id="IPR038156">
    <property type="entry name" value="PCS_N_sf"/>
</dbReference>
<dbReference type="KEGG" id="oni:Osc7112_2808"/>
<accession>K9VGZ2</accession>
<keyword evidence="2" id="KW-0104">Cadmium</keyword>